<dbReference type="InterPro" id="IPR050282">
    <property type="entry name" value="Cycloisomerase_2"/>
</dbReference>
<gene>
    <name evidence="4" type="ORF">SAMN05444584_0467</name>
</gene>
<keyword evidence="5" id="KW-1185">Reference proteome</keyword>
<dbReference type="PANTHER" id="PTHR30344:SF1">
    <property type="entry name" value="6-PHOSPHOGLUCONOLACTONASE"/>
    <property type="match status" value="1"/>
</dbReference>
<comment type="similarity">
    <text evidence="1">Belongs to the cycloisomerase 2 family.</text>
</comment>
<dbReference type="SUPFAM" id="SSF51004">
    <property type="entry name" value="C-terminal (heme d1) domain of cytochrome cd1-nitrite reductase"/>
    <property type="match status" value="1"/>
</dbReference>
<sequence length="393" mass="42430">MKPLSKFAIALGLCAPLFMSTATFAEKKIMIPEQKFLVGTWTGLPEGSKVSAHIASEGIYTVKLNADGSLTPLGEVKIPHPSWITFSKDHKFVYVTNESENGAVTALSLNKDGELKKINEVSSKGDHPTHSTLSTDGKYLLVANYSAGGKDSGVSVLPILANGAIGEVVQNILYPKGTGAIPSRQTSGHAHSVTFTPDGKKLYVADLGGDIVRVYDYQPSSKQPLKADPASDLHFPKGSGPRHLVFASHGKFAYVTSEMSADVTVFELKNGKYTEIQKQTLPEKDHIDHKSASGLAFSPDNKFLYVGNRKEINEIVGYKVDEKTGLLTLVGRYSSGGLEPRAFSIDKSGEYLIVTNVHSHTVSQFKRDKVTGALTPTRVALQIGQPTDVKFIP</sequence>
<feature type="signal peptide" evidence="3">
    <location>
        <begin position="1"/>
        <end position="25"/>
    </location>
</feature>
<dbReference type="EMBL" id="FZLN01000001">
    <property type="protein sequence ID" value="SNQ28543.1"/>
    <property type="molecule type" value="Genomic_DNA"/>
</dbReference>
<keyword evidence="4" id="KW-0413">Isomerase</keyword>
<dbReference type="GO" id="GO:0006006">
    <property type="term" value="P:glucose metabolic process"/>
    <property type="evidence" value="ECO:0007669"/>
    <property type="project" value="UniProtKB-KW"/>
</dbReference>
<dbReference type="GO" id="GO:0017057">
    <property type="term" value="F:6-phosphogluconolactonase activity"/>
    <property type="evidence" value="ECO:0007669"/>
    <property type="project" value="TreeGrafter"/>
</dbReference>
<dbReference type="Gene3D" id="2.130.10.10">
    <property type="entry name" value="YVTN repeat-like/Quinoprotein amine dehydrogenase"/>
    <property type="match status" value="1"/>
</dbReference>
<organism evidence="4 5">
    <name type="scientific">Acinetobacter apis</name>
    <dbReference type="NCBI Taxonomy" id="1229165"/>
    <lineage>
        <taxon>Bacteria</taxon>
        <taxon>Pseudomonadati</taxon>
        <taxon>Pseudomonadota</taxon>
        <taxon>Gammaproteobacteria</taxon>
        <taxon>Moraxellales</taxon>
        <taxon>Moraxellaceae</taxon>
        <taxon>Acinetobacter</taxon>
    </lineage>
</organism>
<dbReference type="Proteomes" id="UP000243463">
    <property type="component" value="Unassembled WGS sequence"/>
</dbReference>
<evidence type="ECO:0000313" key="5">
    <source>
        <dbReference type="Proteomes" id="UP000243463"/>
    </source>
</evidence>
<reference evidence="5" key="1">
    <citation type="submission" date="2017-06" db="EMBL/GenBank/DDBJ databases">
        <authorList>
            <person name="Varghese N."/>
            <person name="Submissions S."/>
        </authorList>
    </citation>
    <scope>NUCLEOTIDE SEQUENCE [LARGE SCALE GENOMIC DNA]</scope>
    <source>
        <strain evidence="5">ANC 5114</strain>
    </source>
</reference>
<evidence type="ECO:0000256" key="2">
    <source>
        <dbReference type="ARBA" id="ARBA00022526"/>
    </source>
</evidence>
<keyword evidence="3" id="KW-0732">Signal</keyword>
<feature type="chain" id="PRO_5011113783" evidence="3">
    <location>
        <begin position="26"/>
        <end position="393"/>
    </location>
</feature>
<name>A0A217EDH2_9GAMM</name>
<accession>A0A217EDH2</accession>
<keyword evidence="2" id="KW-0313">Glucose metabolism</keyword>
<evidence type="ECO:0000256" key="1">
    <source>
        <dbReference type="ARBA" id="ARBA00005564"/>
    </source>
</evidence>
<dbReference type="AlphaFoldDB" id="A0A217EDH2"/>
<evidence type="ECO:0000313" key="4">
    <source>
        <dbReference type="EMBL" id="SNQ28543.1"/>
    </source>
</evidence>
<dbReference type="InterPro" id="IPR011048">
    <property type="entry name" value="Haem_d1_sf"/>
</dbReference>
<dbReference type="RefSeq" id="WP_088822586.1">
    <property type="nucleotide sequence ID" value="NZ_FZLN01000001.1"/>
</dbReference>
<dbReference type="InterPro" id="IPR015943">
    <property type="entry name" value="WD40/YVTN_repeat-like_dom_sf"/>
</dbReference>
<dbReference type="Pfam" id="PF10282">
    <property type="entry name" value="Lactonase"/>
    <property type="match status" value="1"/>
</dbReference>
<protein>
    <submittedName>
        <fullName evidence="4">6-phosphogluconolactonase, cycloisomerase 2 family</fullName>
    </submittedName>
</protein>
<dbReference type="PANTHER" id="PTHR30344">
    <property type="entry name" value="6-PHOSPHOGLUCONOLACTONASE-RELATED"/>
    <property type="match status" value="1"/>
</dbReference>
<proteinExistence type="inferred from homology"/>
<dbReference type="GO" id="GO:0005829">
    <property type="term" value="C:cytosol"/>
    <property type="evidence" value="ECO:0007669"/>
    <property type="project" value="TreeGrafter"/>
</dbReference>
<keyword evidence="2" id="KW-0119">Carbohydrate metabolism</keyword>
<dbReference type="GO" id="GO:0016853">
    <property type="term" value="F:isomerase activity"/>
    <property type="evidence" value="ECO:0007669"/>
    <property type="project" value="UniProtKB-KW"/>
</dbReference>
<evidence type="ECO:0000256" key="3">
    <source>
        <dbReference type="SAM" id="SignalP"/>
    </source>
</evidence>
<dbReference type="InterPro" id="IPR019405">
    <property type="entry name" value="Lactonase_7-beta_prop"/>
</dbReference>
<dbReference type="OrthoDB" id="9790815at2"/>